<comment type="caution">
    <text evidence="1">The sequence shown here is derived from an EMBL/GenBank/DDBJ whole genome shotgun (WGS) entry which is preliminary data.</text>
</comment>
<gene>
    <name evidence="1" type="ORF">AUC71_06255</name>
</gene>
<dbReference type="Proteomes" id="UP000095042">
    <property type="component" value="Unassembled WGS sequence"/>
</dbReference>
<organism evidence="1 2">
    <name type="scientific">Methyloceanibacter marginalis</name>
    <dbReference type="NCBI Taxonomy" id="1774971"/>
    <lineage>
        <taxon>Bacteria</taxon>
        <taxon>Pseudomonadati</taxon>
        <taxon>Pseudomonadota</taxon>
        <taxon>Alphaproteobacteria</taxon>
        <taxon>Hyphomicrobiales</taxon>
        <taxon>Hyphomicrobiaceae</taxon>
        <taxon>Methyloceanibacter</taxon>
    </lineage>
</organism>
<proteinExistence type="predicted"/>
<protein>
    <submittedName>
        <fullName evidence="1">Uncharacterized protein</fullName>
    </submittedName>
</protein>
<keyword evidence="2" id="KW-1185">Reference proteome</keyword>
<sequence>MVWIATRVRLRRPGRGLKSSPAMTKEDREETTTMVNIYLFIELLHSANAMATLDTIKALELANCKFANVVMLSDEKLVAQLDCKDSTDGDKAILNKIAKVEGVVQTNIVAVVRPTKG</sequence>
<dbReference type="EMBL" id="LPWD01000023">
    <property type="protein sequence ID" value="ODS04046.1"/>
    <property type="molecule type" value="Genomic_DNA"/>
</dbReference>
<accession>A0A1E3WE38</accession>
<evidence type="ECO:0000313" key="2">
    <source>
        <dbReference type="Proteomes" id="UP000095042"/>
    </source>
</evidence>
<evidence type="ECO:0000313" key="1">
    <source>
        <dbReference type="EMBL" id="ODS04046.1"/>
    </source>
</evidence>
<dbReference type="AlphaFoldDB" id="A0A1E3WE38"/>
<reference evidence="1 2" key="1">
    <citation type="journal article" date="2016" name="Environ. Microbiol.">
        <title>New Methyloceanibacter diversity from North Sea sediments includes methanotroph containing solely the soluble methane monooxygenase.</title>
        <authorList>
            <person name="Vekeman B."/>
            <person name="Kerckhof F.M."/>
            <person name="Cremers G."/>
            <person name="de Vos P."/>
            <person name="Vandamme P."/>
            <person name="Boon N."/>
            <person name="Op den Camp H.J."/>
            <person name="Heylen K."/>
        </authorList>
    </citation>
    <scope>NUCLEOTIDE SEQUENCE [LARGE SCALE GENOMIC DNA]</scope>
    <source>
        <strain evidence="1 2">R-67177</strain>
    </source>
</reference>
<name>A0A1E3WE38_9HYPH</name>